<reference evidence="1" key="1">
    <citation type="submission" date="2021-01" db="EMBL/GenBank/DDBJ databases">
        <authorList>
            <consortium name="Genoscope - CEA"/>
            <person name="William W."/>
        </authorList>
    </citation>
    <scope>NUCLEOTIDE SEQUENCE</scope>
</reference>
<dbReference type="Proteomes" id="UP000689195">
    <property type="component" value="Unassembled WGS sequence"/>
</dbReference>
<accession>A0A8S1W5W0</accession>
<proteinExistence type="predicted"/>
<dbReference type="EMBL" id="CAJJDO010000082">
    <property type="protein sequence ID" value="CAD8184283.1"/>
    <property type="molecule type" value="Genomic_DNA"/>
</dbReference>
<organism evidence="1 2">
    <name type="scientific">Paramecium pentaurelia</name>
    <dbReference type="NCBI Taxonomy" id="43138"/>
    <lineage>
        <taxon>Eukaryota</taxon>
        <taxon>Sar</taxon>
        <taxon>Alveolata</taxon>
        <taxon>Ciliophora</taxon>
        <taxon>Intramacronucleata</taxon>
        <taxon>Oligohymenophorea</taxon>
        <taxon>Peniculida</taxon>
        <taxon>Parameciidae</taxon>
        <taxon>Paramecium</taxon>
    </lineage>
</organism>
<gene>
    <name evidence="1" type="ORF">PPENT_87.1.T0820239</name>
</gene>
<sequence length="89" mass="10412">MKLKNKQIHQKKIQFIAGKEDASNNYFRGYTLGRNLIYDCLKSIRKEVEKSLTEDSGKKIKKILLYCILPHKYLITQSIVIMQSPQLIL</sequence>
<dbReference type="AlphaFoldDB" id="A0A8S1W5W0"/>
<keyword evidence="2" id="KW-1185">Reference proteome</keyword>
<protein>
    <submittedName>
        <fullName evidence="1">Uncharacterized protein</fullName>
    </submittedName>
</protein>
<evidence type="ECO:0000313" key="1">
    <source>
        <dbReference type="EMBL" id="CAD8184283.1"/>
    </source>
</evidence>
<name>A0A8S1W5W0_9CILI</name>
<comment type="caution">
    <text evidence="1">The sequence shown here is derived from an EMBL/GenBank/DDBJ whole genome shotgun (WGS) entry which is preliminary data.</text>
</comment>
<evidence type="ECO:0000313" key="2">
    <source>
        <dbReference type="Proteomes" id="UP000689195"/>
    </source>
</evidence>